<dbReference type="AlphaFoldDB" id="A0A9Q4G0D6"/>
<reference evidence="5" key="1">
    <citation type="submission" date="2020-06" db="EMBL/GenBank/DDBJ databases">
        <title>Insight into the genomes of haloalkaliphilic bacilli from Kenyan soda lakes.</title>
        <authorList>
            <person name="Mwirichia R."/>
            <person name="Villamizar G.C."/>
            <person name="Poehlein A."/>
            <person name="Mugweru J."/>
            <person name="Kipnyargis A."/>
            <person name="Kiplimo D."/>
            <person name="Orwa P."/>
            <person name="Daniel R."/>
        </authorList>
    </citation>
    <scope>NUCLEOTIDE SEQUENCE</scope>
    <source>
        <strain evidence="5">B1096_S55</strain>
    </source>
</reference>
<keyword evidence="1" id="KW-0813">Transport</keyword>
<dbReference type="PANTHER" id="PTHR42939:SF1">
    <property type="entry name" value="ABC TRANSPORTER ATP-BINDING PROTEIN ALBC-RELATED"/>
    <property type="match status" value="1"/>
</dbReference>
<dbReference type="GO" id="GO:0016887">
    <property type="term" value="F:ATP hydrolysis activity"/>
    <property type="evidence" value="ECO:0007669"/>
    <property type="project" value="InterPro"/>
</dbReference>
<dbReference type="SMART" id="SM00382">
    <property type="entry name" value="AAA"/>
    <property type="match status" value="1"/>
</dbReference>
<dbReference type="PROSITE" id="PS50893">
    <property type="entry name" value="ABC_TRANSPORTER_2"/>
    <property type="match status" value="1"/>
</dbReference>
<evidence type="ECO:0000313" key="5">
    <source>
        <dbReference type="EMBL" id="MCR6097714.1"/>
    </source>
</evidence>
<evidence type="ECO:0000259" key="4">
    <source>
        <dbReference type="PROSITE" id="PS50893"/>
    </source>
</evidence>
<dbReference type="PANTHER" id="PTHR42939">
    <property type="entry name" value="ABC TRANSPORTER ATP-BINDING PROTEIN ALBC-RELATED"/>
    <property type="match status" value="1"/>
</dbReference>
<keyword evidence="3 5" id="KW-0067">ATP-binding</keyword>
<feature type="domain" description="ABC transporter" evidence="4">
    <location>
        <begin position="3"/>
        <end position="228"/>
    </location>
</feature>
<dbReference type="InterPro" id="IPR027417">
    <property type="entry name" value="P-loop_NTPase"/>
</dbReference>
<dbReference type="RefSeq" id="WP_257822103.1">
    <property type="nucleotide sequence ID" value="NZ_JABXYM010000001.1"/>
</dbReference>
<gene>
    <name evidence="5" type="ORF">HXA33_14270</name>
</gene>
<proteinExistence type="predicted"/>
<evidence type="ECO:0000313" key="6">
    <source>
        <dbReference type="Proteomes" id="UP001057753"/>
    </source>
</evidence>
<dbReference type="InterPro" id="IPR051782">
    <property type="entry name" value="ABC_Transporter_VariousFunc"/>
</dbReference>
<dbReference type="Pfam" id="PF00005">
    <property type="entry name" value="ABC_tran"/>
    <property type="match status" value="1"/>
</dbReference>
<keyword evidence="6" id="KW-1185">Reference proteome</keyword>
<dbReference type="Gene3D" id="3.40.50.300">
    <property type="entry name" value="P-loop containing nucleotide triphosphate hydrolases"/>
    <property type="match status" value="1"/>
</dbReference>
<evidence type="ECO:0000256" key="1">
    <source>
        <dbReference type="ARBA" id="ARBA00022448"/>
    </source>
</evidence>
<organism evidence="5 6">
    <name type="scientific">Salipaludibacillus agaradhaerens</name>
    <name type="common">Bacillus agaradhaerens</name>
    <dbReference type="NCBI Taxonomy" id="76935"/>
    <lineage>
        <taxon>Bacteria</taxon>
        <taxon>Bacillati</taxon>
        <taxon>Bacillota</taxon>
        <taxon>Bacilli</taxon>
        <taxon>Bacillales</taxon>
        <taxon>Bacillaceae</taxon>
    </lineage>
</organism>
<dbReference type="InterPro" id="IPR003593">
    <property type="entry name" value="AAA+_ATPase"/>
</dbReference>
<evidence type="ECO:0000256" key="2">
    <source>
        <dbReference type="ARBA" id="ARBA00022741"/>
    </source>
</evidence>
<dbReference type="EMBL" id="JABXYM010000001">
    <property type="protein sequence ID" value="MCR6097714.1"/>
    <property type="molecule type" value="Genomic_DNA"/>
</dbReference>
<keyword evidence="2" id="KW-0547">Nucleotide-binding</keyword>
<comment type="caution">
    <text evidence="5">The sequence shown here is derived from an EMBL/GenBank/DDBJ whole genome shotgun (WGS) entry which is preliminary data.</text>
</comment>
<dbReference type="GO" id="GO:0005524">
    <property type="term" value="F:ATP binding"/>
    <property type="evidence" value="ECO:0007669"/>
    <property type="project" value="UniProtKB-KW"/>
</dbReference>
<evidence type="ECO:0000256" key="3">
    <source>
        <dbReference type="ARBA" id="ARBA00022840"/>
    </source>
</evidence>
<dbReference type="InterPro" id="IPR003439">
    <property type="entry name" value="ABC_transporter-like_ATP-bd"/>
</dbReference>
<name>A0A9Q4G0D6_SALAG</name>
<accession>A0A9Q4G0D6</accession>
<protein>
    <submittedName>
        <fullName evidence="5">ABC transporter ATP-binding protein</fullName>
    </submittedName>
</protein>
<sequence>MNVNFNNVSLRYTTHTALNQVTCELSGEKIYGLLGRNGAGKTSLLSILASFCEPSSGTITLNGENPFENAHIMQQVGFIYNKDYSDETDTVKKTLEGLERYRPNYDKEYAEYLISLFKLDVTKPIKTFSKGMQSALNAVIGLSSRTPITIFDEVYVNMDAPSRDIFYKELLKDQEKHPRLIIMSTHLVSEMDYLFDEVIVLDKGKLLIQEEYTSLMAKGATIIGHADHVNEIVQAKKQINIQNLGGTKSVTIYGELSDQERQNALAKGLEIAPLPLQDLFIYLTKGGNEDETDK</sequence>
<dbReference type="SUPFAM" id="SSF52540">
    <property type="entry name" value="P-loop containing nucleoside triphosphate hydrolases"/>
    <property type="match status" value="1"/>
</dbReference>
<dbReference type="Proteomes" id="UP001057753">
    <property type="component" value="Unassembled WGS sequence"/>
</dbReference>